<sequence>MITLEIYSILTILYLVGLQSSSHTSIRRCPEIEELEKYSRGKCKDLTEYHCLAVDGIEFNTYREECRTSDWVSSGNYPVFRGRYIDYETCPADSYQPVLFKSNERYKCTYLKSTCSLEGLVEVKEGTKASDKSCRCDYNRGYAFVIRPKNQCACVPSEEDCSCYIKRCANENQQLNPDYQCTSRTLLETSSCQVLKVPATTDTSFDVPINETGPNDVVSPKGIRENHRLKKKEEKLFTANESIGNHRFEKEKSLLTSGENEDNHPLDEKENMNLTSIENAANHRLERENSLLTRGENADKYHFRETENKLSTSKENSENHSFMKKENLLVSSKSIAENSHIMAKDNRSLACKAGIVILHLLEQDQKQEVESFKADLENLLIEKGKDGISIKLLEEMLSKEQCKGDVEFQTVLKKCKFVFVYISRNFLTCKLKRLGLKELSLKDALGSPELRAKIKIVSKCESWQLPNDGRLKIEQRDVDFDYLKFVGGSPDYKTDFQKKLKKCFKKDSTF</sequence>
<organism evidence="3 4">
    <name type="scientific">Mytilus galloprovincialis</name>
    <name type="common">Mediterranean mussel</name>
    <dbReference type="NCBI Taxonomy" id="29158"/>
    <lineage>
        <taxon>Eukaryota</taxon>
        <taxon>Metazoa</taxon>
        <taxon>Spiralia</taxon>
        <taxon>Lophotrochozoa</taxon>
        <taxon>Mollusca</taxon>
        <taxon>Bivalvia</taxon>
        <taxon>Autobranchia</taxon>
        <taxon>Pteriomorphia</taxon>
        <taxon>Mytilida</taxon>
        <taxon>Mytiloidea</taxon>
        <taxon>Mytilidae</taxon>
        <taxon>Mytilinae</taxon>
        <taxon>Mytilus</taxon>
    </lineage>
</organism>
<gene>
    <name evidence="3" type="ORF">MGAL_10B001024</name>
</gene>
<proteinExistence type="predicted"/>
<dbReference type="OrthoDB" id="6133794at2759"/>
<feature type="region of interest" description="Disordered" evidence="1">
    <location>
        <begin position="292"/>
        <end position="323"/>
    </location>
</feature>
<keyword evidence="4" id="KW-1185">Reference proteome</keyword>
<feature type="signal peptide" evidence="2">
    <location>
        <begin position="1"/>
        <end position="21"/>
    </location>
</feature>
<evidence type="ECO:0000256" key="2">
    <source>
        <dbReference type="SAM" id="SignalP"/>
    </source>
</evidence>
<dbReference type="AlphaFoldDB" id="A0A8B6CYI7"/>
<reference evidence="3" key="1">
    <citation type="submission" date="2018-11" db="EMBL/GenBank/DDBJ databases">
        <authorList>
            <person name="Alioto T."/>
            <person name="Alioto T."/>
        </authorList>
    </citation>
    <scope>NUCLEOTIDE SEQUENCE</scope>
</reference>
<name>A0A8B6CYI7_MYTGA</name>
<feature type="compositionally biased region" description="Basic and acidic residues" evidence="1">
    <location>
        <begin position="261"/>
        <end position="271"/>
    </location>
</feature>
<protein>
    <submittedName>
        <fullName evidence="3">Uncharacterized protein</fullName>
    </submittedName>
</protein>
<evidence type="ECO:0000313" key="4">
    <source>
        <dbReference type="Proteomes" id="UP000596742"/>
    </source>
</evidence>
<keyword evidence="2" id="KW-0732">Signal</keyword>
<feature type="compositionally biased region" description="Basic and acidic residues" evidence="1">
    <location>
        <begin position="296"/>
        <end position="308"/>
    </location>
</feature>
<feature type="region of interest" description="Disordered" evidence="1">
    <location>
        <begin position="248"/>
        <end position="272"/>
    </location>
</feature>
<evidence type="ECO:0000256" key="1">
    <source>
        <dbReference type="SAM" id="MobiDB-lite"/>
    </source>
</evidence>
<accession>A0A8B6CYI7</accession>
<comment type="caution">
    <text evidence="3">The sequence shown here is derived from an EMBL/GenBank/DDBJ whole genome shotgun (WGS) entry which is preliminary data.</text>
</comment>
<feature type="chain" id="PRO_5033013013" evidence="2">
    <location>
        <begin position="22"/>
        <end position="510"/>
    </location>
</feature>
<dbReference type="EMBL" id="UYJE01002529">
    <property type="protein sequence ID" value="VDI11522.1"/>
    <property type="molecule type" value="Genomic_DNA"/>
</dbReference>
<dbReference type="Proteomes" id="UP000596742">
    <property type="component" value="Unassembled WGS sequence"/>
</dbReference>
<evidence type="ECO:0000313" key="3">
    <source>
        <dbReference type="EMBL" id="VDI11522.1"/>
    </source>
</evidence>